<dbReference type="Proteomes" id="UP000092668">
    <property type="component" value="Unassembled WGS sequence"/>
</dbReference>
<evidence type="ECO:0000313" key="1">
    <source>
        <dbReference type="EMBL" id="OBY33483.1"/>
    </source>
</evidence>
<comment type="caution">
    <text evidence="1">The sequence shown here is derived from an EMBL/GenBank/DDBJ whole genome shotgun (WGS) entry which is preliminary data.</text>
</comment>
<sequence length="59" mass="6442">MTEQNLFHDAESIESLMAQVVGAGSMCWEPPITSGGFDSTHALRVVDHAVERLKQLTEA</sequence>
<accession>A0A1B8SLB7</accession>
<gene>
    <name evidence="1" type="ORF">ACT18_00610</name>
</gene>
<organism evidence="1 2">
    <name type="scientific">Mycolicibacter kumamotonensis</name>
    <dbReference type="NCBI Taxonomy" id="354243"/>
    <lineage>
        <taxon>Bacteria</taxon>
        <taxon>Bacillati</taxon>
        <taxon>Actinomycetota</taxon>
        <taxon>Actinomycetes</taxon>
        <taxon>Mycobacteriales</taxon>
        <taxon>Mycobacteriaceae</taxon>
        <taxon>Mycolicibacter</taxon>
    </lineage>
</organism>
<protein>
    <submittedName>
        <fullName evidence="1">Uncharacterized protein</fullName>
    </submittedName>
</protein>
<keyword evidence="2" id="KW-1185">Reference proteome</keyword>
<proteinExistence type="predicted"/>
<dbReference type="AlphaFoldDB" id="A0A1B8SLB7"/>
<name>A0A1B8SLB7_9MYCO</name>
<evidence type="ECO:0000313" key="2">
    <source>
        <dbReference type="Proteomes" id="UP000092668"/>
    </source>
</evidence>
<dbReference type="EMBL" id="LFOE01000001">
    <property type="protein sequence ID" value="OBY33483.1"/>
    <property type="molecule type" value="Genomic_DNA"/>
</dbReference>
<reference evidence="1 2" key="1">
    <citation type="submission" date="2015-06" db="EMBL/GenBank/DDBJ databases">
        <title>Genome sequence of Mycobacterium kumamotonense strain Roo.</title>
        <authorList>
            <person name="Greninger A.L."/>
            <person name="Cunningham G."/>
            <person name="Miller S."/>
        </authorList>
    </citation>
    <scope>NUCLEOTIDE SEQUENCE [LARGE SCALE GENOMIC DNA]</scope>
    <source>
        <strain evidence="1 2">Roo</strain>
    </source>
</reference>